<evidence type="ECO:0000313" key="4">
    <source>
        <dbReference type="Proteomes" id="UP000770785"/>
    </source>
</evidence>
<name>A0ABX0XHS9_9BACT</name>
<dbReference type="Proteomes" id="UP000770785">
    <property type="component" value="Unassembled WGS sequence"/>
</dbReference>
<keyword evidence="2" id="KW-0812">Transmembrane</keyword>
<protein>
    <submittedName>
        <fullName evidence="3">Flap endonuclease-1-like 5' DNA nuclease/FtsZ-binding cell division protein ZapB</fullName>
    </submittedName>
</protein>
<keyword evidence="2" id="KW-1133">Transmembrane helix</keyword>
<comment type="caution">
    <text evidence="3">The sequence shown here is derived from an EMBL/GenBank/DDBJ whole genome shotgun (WGS) entry which is preliminary data.</text>
</comment>
<feature type="region of interest" description="Disordered" evidence="1">
    <location>
        <begin position="145"/>
        <end position="184"/>
    </location>
</feature>
<keyword evidence="2" id="KW-0472">Membrane</keyword>
<feature type="compositionally biased region" description="Polar residues" evidence="1">
    <location>
        <begin position="145"/>
        <end position="155"/>
    </location>
</feature>
<dbReference type="RefSeq" id="WP_168040371.1">
    <property type="nucleotide sequence ID" value="NZ_JAATJH010000011.1"/>
</dbReference>
<proteinExistence type="predicted"/>
<sequence length="356" mass="39469">MNVFFDRIANFFVSLPPDLAILLAIIGVVIFTLGLILGWLIQRRATRRFRQEVLSLQGERDLLSDRNARLEEEKSSLGREIDLIKKEKTDALERIQTLEREGLVTTERNVDLSSQVEALEVSNQTYASTIESLNNQVIGLKTQNEQLKGRTSGSADDQEGQGGPSYDDPFLAPYPNNSVPATAPNLSDLERRLDYLENRMASLAEEREFTARIAAPNAQSNDAYGSWEPVATDAEGEPLVIRADTTEAGVRVGHAGNAKIIVQTTPSLHTPLTPAEDEIRDDLTRIRRIGDFLQNQLNAVDVYRYEQIAAWAADDIVNYTELIGYLPGAIERDDWVGQARQLVDADDVADDTGAEG</sequence>
<evidence type="ECO:0000256" key="1">
    <source>
        <dbReference type="SAM" id="MobiDB-lite"/>
    </source>
</evidence>
<evidence type="ECO:0000313" key="3">
    <source>
        <dbReference type="EMBL" id="NJC28393.1"/>
    </source>
</evidence>
<feature type="transmembrane region" description="Helical" evidence="2">
    <location>
        <begin position="20"/>
        <end position="41"/>
    </location>
</feature>
<evidence type="ECO:0000256" key="2">
    <source>
        <dbReference type="SAM" id="Phobius"/>
    </source>
</evidence>
<keyword evidence="4" id="KW-1185">Reference proteome</keyword>
<dbReference type="EMBL" id="JAATJH010000011">
    <property type="protein sequence ID" value="NJC28393.1"/>
    <property type="molecule type" value="Genomic_DNA"/>
</dbReference>
<reference evidence="3 4" key="1">
    <citation type="submission" date="2020-03" db="EMBL/GenBank/DDBJ databases">
        <title>Genomic Encyclopedia of Type Strains, Phase IV (KMG-IV): sequencing the most valuable type-strain genomes for metagenomic binning, comparative biology and taxonomic classification.</title>
        <authorList>
            <person name="Goeker M."/>
        </authorList>
    </citation>
    <scope>NUCLEOTIDE SEQUENCE [LARGE SCALE GENOMIC DNA]</scope>
    <source>
        <strain evidence="3 4">DSM 105096</strain>
    </source>
</reference>
<accession>A0ABX0XHS9</accession>
<organism evidence="3 4">
    <name type="scientific">Neolewinella antarctica</name>
    <dbReference type="NCBI Taxonomy" id="442734"/>
    <lineage>
        <taxon>Bacteria</taxon>
        <taxon>Pseudomonadati</taxon>
        <taxon>Bacteroidota</taxon>
        <taxon>Saprospiria</taxon>
        <taxon>Saprospirales</taxon>
        <taxon>Lewinellaceae</taxon>
        <taxon>Neolewinella</taxon>
    </lineage>
</organism>
<gene>
    <name evidence="3" type="ORF">GGR27_003916</name>
</gene>